<protein>
    <recommendedName>
        <fullName evidence="3">YqhG</fullName>
    </recommendedName>
</protein>
<evidence type="ECO:0000313" key="1">
    <source>
        <dbReference type="EMBL" id="SDQ50692.1"/>
    </source>
</evidence>
<dbReference type="InterPro" id="IPR024562">
    <property type="entry name" value="YqhG"/>
</dbReference>
<organism evidence="1 2">
    <name type="scientific">Virgibacillus salinus</name>
    <dbReference type="NCBI Taxonomy" id="553311"/>
    <lineage>
        <taxon>Bacteria</taxon>
        <taxon>Bacillati</taxon>
        <taxon>Bacillota</taxon>
        <taxon>Bacilli</taxon>
        <taxon>Bacillales</taxon>
        <taxon>Bacillaceae</taxon>
        <taxon>Virgibacillus</taxon>
    </lineage>
</organism>
<accession>A0A1H1BFJ9</accession>
<dbReference type="RefSeq" id="WP_092492582.1">
    <property type="nucleotide sequence ID" value="NZ_FNKD01000002.1"/>
</dbReference>
<dbReference type="Proteomes" id="UP000199444">
    <property type="component" value="Unassembled WGS sequence"/>
</dbReference>
<name>A0A1H1BFJ9_9BACI</name>
<dbReference type="EMBL" id="FNKD01000002">
    <property type="protein sequence ID" value="SDQ50692.1"/>
    <property type="molecule type" value="Genomic_DNA"/>
</dbReference>
<dbReference type="STRING" id="553311.SAMN05216231_1740"/>
<evidence type="ECO:0008006" key="3">
    <source>
        <dbReference type="Google" id="ProtNLM"/>
    </source>
</evidence>
<proteinExistence type="predicted"/>
<dbReference type="Pfam" id="PF11079">
    <property type="entry name" value="YqhG"/>
    <property type="match status" value="1"/>
</dbReference>
<evidence type="ECO:0000313" key="2">
    <source>
        <dbReference type="Proteomes" id="UP000199444"/>
    </source>
</evidence>
<gene>
    <name evidence="1" type="ORF">SAMN05216231_1740</name>
</gene>
<reference evidence="1 2" key="1">
    <citation type="submission" date="2016-10" db="EMBL/GenBank/DDBJ databases">
        <authorList>
            <person name="de Groot N.N."/>
        </authorList>
    </citation>
    <scope>NUCLEOTIDE SEQUENCE [LARGE SCALE GENOMIC DNA]</scope>
    <source>
        <strain evidence="1 2">CGMCC 1.10449</strain>
    </source>
</reference>
<dbReference type="AlphaFoldDB" id="A0A1H1BFJ9"/>
<sequence>MAIKNLHHFLESYFTANHCKFVYNNEGVLTVQLTEDMDRALMNRPFYWHYIKKIGNPGDPMQLTLITNPEKRDEKGEWVHFGSPRLQQILNKLRQEETYTKLFERIDTNQKTALFPWLVTNIKISYQGKQKRDEIFSIGLHLVNGSMKTDMMELLEEKTLHLTISDYCYTISPIIRLKSGFTRIESVLESYIQNQTHDWAEKSLETMEEEIKLLTHFYSRNDNEENTQQEMYKEIGEIKKRYNPRITFKVINGGIFYLAENAIS</sequence>
<keyword evidence="2" id="KW-1185">Reference proteome</keyword>